<reference evidence="2" key="5">
    <citation type="journal article" date="2021" name="G3 (Bethesda)">
        <title>Aegilops tauschii genome assembly Aet v5.0 features greater sequence contiguity and improved annotation.</title>
        <authorList>
            <person name="Wang L."/>
            <person name="Zhu T."/>
            <person name="Rodriguez J.C."/>
            <person name="Deal K.R."/>
            <person name="Dubcovsky J."/>
            <person name="McGuire P.E."/>
            <person name="Lux T."/>
            <person name="Spannagl M."/>
            <person name="Mayer K.F.X."/>
            <person name="Baldrich P."/>
            <person name="Meyers B.C."/>
            <person name="Huo N."/>
            <person name="Gu Y.Q."/>
            <person name="Zhou H."/>
            <person name="Devos K.M."/>
            <person name="Bennetzen J.L."/>
            <person name="Unver T."/>
            <person name="Budak H."/>
            <person name="Gulick P.J."/>
            <person name="Galiba G."/>
            <person name="Kalapos B."/>
            <person name="Nelson D.R."/>
            <person name="Li P."/>
            <person name="You F.M."/>
            <person name="Luo M.C."/>
            <person name="Dvorak J."/>
        </authorList>
    </citation>
    <scope>NUCLEOTIDE SEQUENCE [LARGE SCALE GENOMIC DNA]</scope>
    <source>
        <strain evidence="2">cv. AL8/78</strain>
    </source>
</reference>
<evidence type="ECO:0000313" key="3">
    <source>
        <dbReference type="Proteomes" id="UP000015105"/>
    </source>
</evidence>
<sequence>VPSWKEVLHRGATTGAMASEEVQPGMRRGYTASPVRSFFHSLDSPLLLLPLTCCPPSSSYPRRWKLVGRGGRRRRRVDLGRPDQQPRLLLLSTEALIFSFSRRDRSMAGSIRASPFPCRSLPRPHASGPVGSGMTRGDGMREGKVAAAPPSPHSSYATRGRRCHHLPPPPPPPEGAAATIVEGVEGMGSLGRRL</sequence>
<dbReference type="Proteomes" id="UP000015105">
    <property type="component" value="Chromosome 6D"/>
</dbReference>
<dbReference type="Gramene" id="AET6Gv20439700.1">
    <property type="protein sequence ID" value="AET6Gv20439700.1"/>
    <property type="gene ID" value="AET6Gv20439700"/>
</dbReference>
<accession>A0A453NPN0</accession>
<reference evidence="2" key="3">
    <citation type="journal article" date="2017" name="Nature">
        <title>Genome sequence of the progenitor of the wheat D genome Aegilops tauschii.</title>
        <authorList>
            <person name="Luo M.C."/>
            <person name="Gu Y.Q."/>
            <person name="Puiu D."/>
            <person name="Wang H."/>
            <person name="Twardziok S.O."/>
            <person name="Deal K.R."/>
            <person name="Huo N."/>
            <person name="Zhu T."/>
            <person name="Wang L."/>
            <person name="Wang Y."/>
            <person name="McGuire P.E."/>
            <person name="Liu S."/>
            <person name="Long H."/>
            <person name="Ramasamy R.K."/>
            <person name="Rodriguez J.C."/>
            <person name="Van S.L."/>
            <person name="Yuan L."/>
            <person name="Wang Z."/>
            <person name="Xia Z."/>
            <person name="Xiao L."/>
            <person name="Anderson O.D."/>
            <person name="Ouyang S."/>
            <person name="Liang Y."/>
            <person name="Zimin A.V."/>
            <person name="Pertea G."/>
            <person name="Qi P."/>
            <person name="Bennetzen J.L."/>
            <person name="Dai X."/>
            <person name="Dawson M.W."/>
            <person name="Muller H.G."/>
            <person name="Kugler K."/>
            <person name="Rivarola-Duarte L."/>
            <person name="Spannagl M."/>
            <person name="Mayer K.F.X."/>
            <person name="Lu F.H."/>
            <person name="Bevan M.W."/>
            <person name="Leroy P."/>
            <person name="Li P."/>
            <person name="You F.M."/>
            <person name="Sun Q."/>
            <person name="Liu Z."/>
            <person name="Lyons E."/>
            <person name="Wicker T."/>
            <person name="Salzberg S.L."/>
            <person name="Devos K.M."/>
            <person name="Dvorak J."/>
        </authorList>
    </citation>
    <scope>NUCLEOTIDE SEQUENCE [LARGE SCALE GENOMIC DNA]</scope>
    <source>
        <strain evidence="2">cv. AL8/78</strain>
    </source>
</reference>
<organism evidence="2 3">
    <name type="scientific">Aegilops tauschii subsp. strangulata</name>
    <name type="common">Goatgrass</name>
    <dbReference type="NCBI Taxonomy" id="200361"/>
    <lineage>
        <taxon>Eukaryota</taxon>
        <taxon>Viridiplantae</taxon>
        <taxon>Streptophyta</taxon>
        <taxon>Embryophyta</taxon>
        <taxon>Tracheophyta</taxon>
        <taxon>Spermatophyta</taxon>
        <taxon>Magnoliopsida</taxon>
        <taxon>Liliopsida</taxon>
        <taxon>Poales</taxon>
        <taxon>Poaceae</taxon>
        <taxon>BOP clade</taxon>
        <taxon>Pooideae</taxon>
        <taxon>Triticodae</taxon>
        <taxon>Triticeae</taxon>
        <taxon>Triticinae</taxon>
        <taxon>Aegilops</taxon>
    </lineage>
</organism>
<feature type="region of interest" description="Disordered" evidence="1">
    <location>
        <begin position="115"/>
        <end position="177"/>
    </location>
</feature>
<evidence type="ECO:0000256" key="1">
    <source>
        <dbReference type="SAM" id="MobiDB-lite"/>
    </source>
</evidence>
<reference evidence="3" key="2">
    <citation type="journal article" date="2017" name="Nat. Plants">
        <title>The Aegilops tauschii genome reveals multiple impacts of transposons.</title>
        <authorList>
            <person name="Zhao G."/>
            <person name="Zou C."/>
            <person name="Li K."/>
            <person name="Wang K."/>
            <person name="Li T."/>
            <person name="Gao L."/>
            <person name="Zhang X."/>
            <person name="Wang H."/>
            <person name="Yang Z."/>
            <person name="Liu X."/>
            <person name="Jiang W."/>
            <person name="Mao L."/>
            <person name="Kong X."/>
            <person name="Jiao Y."/>
            <person name="Jia J."/>
        </authorList>
    </citation>
    <scope>NUCLEOTIDE SEQUENCE [LARGE SCALE GENOMIC DNA]</scope>
    <source>
        <strain evidence="3">cv. AL8/78</strain>
    </source>
</reference>
<proteinExistence type="predicted"/>
<protein>
    <submittedName>
        <fullName evidence="2">Uncharacterized protein</fullName>
    </submittedName>
</protein>
<reference evidence="3" key="1">
    <citation type="journal article" date="2014" name="Science">
        <title>Ancient hybridizations among the ancestral genomes of bread wheat.</title>
        <authorList>
            <consortium name="International Wheat Genome Sequencing Consortium,"/>
            <person name="Marcussen T."/>
            <person name="Sandve S.R."/>
            <person name="Heier L."/>
            <person name="Spannagl M."/>
            <person name="Pfeifer M."/>
            <person name="Jakobsen K.S."/>
            <person name="Wulff B.B."/>
            <person name="Steuernagel B."/>
            <person name="Mayer K.F."/>
            <person name="Olsen O.A."/>
        </authorList>
    </citation>
    <scope>NUCLEOTIDE SEQUENCE [LARGE SCALE GENOMIC DNA]</scope>
    <source>
        <strain evidence="3">cv. AL8/78</strain>
    </source>
</reference>
<name>A0A453NPN0_AEGTS</name>
<dbReference type="AlphaFoldDB" id="A0A453NPN0"/>
<reference evidence="2" key="4">
    <citation type="submission" date="2019-03" db="UniProtKB">
        <authorList>
            <consortium name="EnsemblPlants"/>
        </authorList>
    </citation>
    <scope>IDENTIFICATION</scope>
</reference>
<dbReference type="EnsemblPlants" id="AET6Gv20439700.1">
    <property type="protein sequence ID" value="AET6Gv20439700.1"/>
    <property type="gene ID" value="AET6Gv20439700"/>
</dbReference>
<keyword evidence="3" id="KW-1185">Reference proteome</keyword>
<evidence type="ECO:0000313" key="2">
    <source>
        <dbReference type="EnsemblPlants" id="AET6Gv20439700.1"/>
    </source>
</evidence>